<dbReference type="PANTHER" id="PTHR36848">
    <property type="entry name" value="DNA-BINDING PROTEIN (PUTATIVE SECRETED PROTEIN)-RELATED"/>
    <property type="match status" value="1"/>
</dbReference>
<dbReference type="Gene3D" id="2.60.120.260">
    <property type="entry name" value="Galactose-binding domain-like"/>
    <property type="match status" value="1"/>
</dbReference>
<dbReference type="PANTHER" id="PTHR36848:SF2">
    <property type="entry name" value="SECRETED PROTEIN"/>
    <property type="match status" value="1"/>
</dbReference>
<dbReference type="SUPFAM" id="SSF49785">
    <property type="entry name" value="Galactose-binding domain-like"/>
    <property type="match status" value="1"/>
</dbReference>
<keyword evidence="1" id="KW-0378">Hydrolase</keyword>
<dbReference type="InterPro" id="IPR008979">
    <property type="entry name" value="Galactose-bd-like_sf"/>
</dbReference>
<dbReference type="Proteomes" id="UP000095651">
    <property type="component" value="Unassembled WGS sequence"/>
</dbReference>
<dbReference type="RefSeq" id="WP_055658571.1">
    <property type="nucleotide sequence ID" value="NZ_CABIXC010000015.1"/>
</dbReference>
<sequence length="890" mass="101728">MRDPKCINEVITGRGGNYIMPFLWMHGEGKEIILDELDQIGDCGIREVCVESRPHPDFMGDLWWEEMDALMAAAKEKNMRIWLLDDSHFPTGYGNGVYHTNKEKAKVYLKEAHMDICGPGEEIAITVEPFLRDAEELLGIWLYERPDLGSRALSGERYREVTGELEDGMVYLSVPEGSYRLMVLYTTREGGGRCRYMNPIDEESVRLFLDTVYEPHFERYQAEFGTTFAGFFSDEPELGNTPEYHFEERLGTANIALPWSRQLRQRLEALWGPEYAGFLPALWYDMGARTGEIRWTYMEQVTLLVKYCFSCQIGQWCAEHGVEYIGHLIEDDNAHGRTGCSLGHYFRAQEGQNMSGIDVVLTQIFPGFTGTIHQWAASDRDGEFFHFGLGKLGSSGACLDPQKAGRAMCEIFGAYGWGEGVSLMKWLTDHMLVRGINEFVPHAFSPAFPDEDCPPHFYARGNNPQYPFFKQLMGYMNRMSHLFHGGTRRRQAAVLYHADSEWGGEAMCFQKPVRELLEHQMDCDVVPADLLISVPEFHDHELHINGNRYRVFIIPACSRLPIQAAGFLEQAYRNRIPVFMVDRLPECMTDGTALPQEAKMWMRVVPLHGLATAAEAVSEPFVCLNRTEKDLRVCCYDRTDTTIYFFFNENSYRRLEADVRIPFLQGKQFRIYEGMKNCIQNVNEDEALREYAPVTCLNGETNLIHLCLRPGEAVCCFTVEEGEETLKNEPASAAPGLLKLRKQISVDTDWKVSKAVYGNGADFEPCLEIKAGGRLPNLNGKGYFPRFCGTFRYEGSICLEEEAEKMEKIILELPDISECARISVNGRYAGDLLTNFHYLDISEYLRKGVNYLMIEVTNTLVWNRHDERSVWMQLPPTGMRRPPVLHCYGR</sequence>
<reference evidence="1 2" key="1">
    <citation type="submission" date="2015-09" db="EMBL/GenBank/DDBJ databases">
        <authorList>
            <consortium name="Pathogen Informatics"/>
        </authorList>
    </citation>
    <scope>NUCLEOTIDE SEQUENCE [LARGE SCALE GENOMIC DNA]</scope>
    <source>
        <strain evidence="1 2">2789STDY5608850</strain>
    </source>
</reference>
<dbReference type="InterPro" id="IPR053161">
    <property type="entry name" value="Ulvan_degrading_GH"/>
</dbReference>
<dbReference type="AlphaFoldDB" id="A0A174JBG9"/>
<dbReference type="GO" id="GO:0016787">
    <property type="term" value="F:hydrolase activity"/>
    <property type="evidence" value="ECO:0007669"/>
    <property type="project" value="UniProtKB-KW"/>
</dbReference>
<gene>
    <name evidence="1" type="ORF">ERS852407_04517</name>
</gene>
<evidence type="ECO:0000313" key="2">
    <source>
        <dbReference type="Proteomes" id="UP000095651"/>
    </source>
</evidence>
<name>A0A174JBG9_9FIRM</name>
<organism evidence="1 2">
    <name type="scientific">Hungatella hathewayi</name>
    <dbReference type="NCBI Taxonomy" id="154046"/>
    <lineage>
        <taxon>Bacteria</taxon>
        <taxon>Bacillati</taxon>
        <taxon>Bacillota</taxon>
        <taxon>Clostridia</taxon>
        <taxon>Lachnospirales</taxon>
        <taxon>Lachnospiraceae</taxon>
        <taxon>Hungatella</taxon>
    </lineage>
</organism>
<accession>A0A174JBG9</accession>
<proteinExistence type="predicted"/>
<evidence type="ECO:0000313" key="1">
    <source>
        <dbReference type="EMBL" id="CUO95596.1"/>
    </source>
</evidence>
<dbReference type="EMBL" id="CYZE01000015">
    <property type="protein sequence ID" value="CUO95596.1"/>
    <property type="molecule type" value="Genomic_DNA"/>
</dbReference>
<protein>
    <submittedName>
        <fullName evidence="1">Glycosyl hydrolases family 2, sugar binding domain protein</fullName>
    </submittedName>
</protein>